<dbReference type="SUPFAM" id="SSF103088">
    <property type="entry name" value="OmpA-like"/>
    <property type="match status" value="1"/>
</dbReference>
<evidence type="ECO:0000313" key="8">
    <source>
        <dbReference type="EMBL" id="NHN24520.1"/>
    </source>
</evidence>
<evidence type="ECO:0000256" key="1">
    <source>
        <dbReference type="ARBA" id="ARBA00004442"/>
    </source>
</evidence>
<dbReference type="PROSITE" id="PS50005">
    <property type="entry name" value="TPR"/>
    <property type="match status" value="1"/>
</dbReference>
<evidence type="ECO:0000259" key="7">
    <source>
        <dbReference type="PROSITE" id="PS51123"/>
    </source>
</evidence>
<keyword evidence="3" id="KW-0998">Cell outer membrane</keyword>
<evidence type="ECO:0000256" key="3">
    <source>
        <dbReference type="ARBA" id="ARBA00023237"/>
    </source>
</evidence>
<dbReference type="PROSITE" id="PS51123">
    <property type="entry name" value="OMPA_2"/>
    <property type="match status" value="1"/>
</dbReference>
<dbReference type="PANTHER" id="PTHR30329:SF21">
    <property type="entry name" value="LIPOPROTEIN YIAD-RELATED"/>
    <property type="match status" value="1"/>
</dbReference>
<evidence type="ECO:0000256" key="4">
    <source>
        <dbReference type="PROSITE-ProRule" id="PRU00339"/>
    </source>
</evidence>
<evidence type="ECO:0000256" key="6">
    <source>
        <dbReference type="SAM" id="SignalP"/>
    </source>
</evidence>
<dbReference type="InterPro" id="IPR036737">
    <property type="entry name" value="OmpA-like_sf"/>
</dbReference>
<organism evidence="8 9">
    <name type="scientific">Flavobacterium jejuense</name>
    <dbReference type="NCBI Taxonomy" id="1544455"/>
    <lineage>
        <taxon>Bacteria</taxon>
        <taxon>Pseudomonadati</taxon>
        <taxon>Bacteroidota</taxon>
        <taxon>Flavobacteriia</taxon>
        <taxon>Flavobacteriales</taxon>
        <taxon>Flavobacteriaceae</taxon>
        <taxon>Flavobacterium</taxon>
    </lineage>
</organism>
<evidence type="ECO:0000256" key="5">
    <source>
        <dbReference type="PROSITE-ProRule" id="PRU00473"/>
    </source>
</evidence>
<protein>
    <submittedName>
        <fullName evidence="8">OmpA family protein</fullName>
    </submittedName>
</protein>
<comment type="subcellular location">
    <subcellularLocation>
        <location evidence="1">Cell outer membrane</location>
    </subcellularLocation>
</comment>
<gene>
    <name evidence="8" type="ORF">FIA58_002425</name>
</gene>
<dbReference type="Gene3D" id="2.60.40.1120">
    <property type="entry name" value="Carboxypeptidase-like, regulatory domain"/>
    <property type="match status" value="1"/>
</dbReference>
<dbReference type="RefSeq" id="WP_140959660.1">
    <property type="nucleotide sequence ID" value="NZ_VEVQ02000001.1"/>
</dbReference>
<dbReference type="InterPro" id="IPR011990">
    <property type="entry name" value="TPR-like_helical_dom_sf"/>
</dbReference>
<dbReference type="Pfam" id="PF07676">
    <property type="entry name" value="PD40"/>
    <property type="match status" value="1"/>
</dbReference>
<dbReference type="Pfam" id="PF00691">
    <property type="entry name" value="OmpA"/>
    <property type="match status" value="1"/>
</dbReference>
<evidence type="ECO:0000256" key="2">
    <source>
        <dbReference type="ARBA" id="ARBA00023136"/>
    </source>
</evidence>
<name>A0ABX0INA3_9FLAO</name>
<feature type="repeat" description="TPR" evidence="4">
    <location>
        <begin position="53"/>
        <end position="86"/>
    </location>
</feature>
<comment type="caution">
    <text evidence="8">The sequence shown here is derived from an EMBL/GenBank/DDBJ whole genome shotgun (WGS) entry which is preliminary data.</text>
</comment>
<keyword evidence="4" id="KW-0802">TPR repeat</keyword>
<dbReference type="PRINTS" id="PR01021">
    <property type="entry name" value="OMPADOMAIN"/>
</dbReference>
<proteinExistence type="predicted"/>
<feature type="domain" description="OmpA-like" evidence="7">
    <location>
        <begin position="521"/>
        <end position="644"/>
    </location>
</feature>
<dbReference type="SUPFAM" id="SSF48452">
    <property type="entry name" value="TPR-like"/>
    <property type="match status" value="1"/>
</dbReference>
<keyword evidence="6" id="KW-0732">Signal</keyword>
<dbReference type="SUPFAM" id="SSF82171">
    <property type="entry name" value="DPP6 N-terminal domain-like"/>
    <property type="match status" value="1"/>
</dbReference>
<dbReference type="CDD" id="cd07185">
    <property type="entry name" value="OmpA_C-like"/>
    <property type="match status" value="1"/>
</dbReference>
<dbReference type="Gene3D" id="1.25.40.10">
    <property type="entry name" value="Tetratricopeptide repeat domain"/>
    <property type="match status" value="1"/>
</dbReference>
<feature type="chain" id="PRO_5045421293" evidence="6">
    <location>
        <begin position="21"/>
        <end position="649"/>
    </location>
</feature>
<dbReference type="PANTHER" id="PTHR30329">
    <property type="entry name" value="STATOR ELEMENT OF FLAGELLAR MOTOR COMPLEX"/>
    <property type="match status" value="1"/>
</dbReference>
<dbReference type="InterPro" id="IPR019734">
    <property type="entry name" value="TPR_rpt"/>
</dbReference>
<dbReference type="InterPro" id="IPR006665">
    <property type="entry name" value="OmpA-like"/>
</dbReference>
<reference evidence="9" key="1">
    <citation type="submission" date="2019-05" db="EMBL/GenBank/DDBJ databases">
        <title>Flavobacterium profundi sp. nov., isolated from a deep-sea seamount.</title>
        <authorList>
            <person name="Zhang D.-C."/>
        </authorList>
    </citation>
    <scope>NUCLEOTIDE SEQUENCE [LARGE SCALE GENOMIC DNA]</scope>
    <source>
        <strain evidence="9">EC11</strain>
    </source>
</reference>
<feature type="signal peptide" evidence="6">
    <location>
        <begin position="1"/>
        <end position="20"/>
    </location>
</feature>
<accession>A0ABX0INA3</accession>
<dbReference type="InterPro" id="IPR006664">
    <property type="entry name" value="OMP_bac"/>
</dbReference>
<keyword evidence="9" id="KW-1185">Reference proteome</keyword>
<dbReference type="EMBL" id="VEVQ02000001">
    <property type="protein sequence ID" value="NHN24520.1"/>
    <property type="molecule type" value="Genomic_DNA"/>
</dbReference>
<reference evidence="8 9" key="2">
    <citation type="submission" date="2020-02" db="EMBL/GenBank/DDBJ databases">
        <title>Flavobacterium profundi sp. nov., isolated from a deep-sea seamount.</title>
        <authorList>
            <person name="Zhang D.-C."/>
        </authorList>
    </citation>
    <scope>NUCLEOTIDE SEQUENCE [LARGE SCALE GENOMIC DNA]</scope>
    <source>
        <strain evidence="8 9">EC11</strain>
    </source>
</reference>
<keyword evidence="2 5" id="KW-0472">Membrane</keyword>
<dbReference type="SMART" id="SM00028">
    <property type="entry name" value="TPR"/>
    <property type="match status" value="2"/>
</dbReference>
<evidence type="ECO:0000313" key="9">
    <source>
        <dbReference type="Proteomes" id="UP000817854"/>
    </source>
</evidence>
<dbReference type="Proteomes" id="UP000817854">
    <property type="component" value="Unassembled WGS sequence"/>
</dbReference>
<dbReference type="InterPro" id="IPR050330">
    <property type="entry name" value="Bact_OuterMem_StrucFunc"/>
</dbReference>
<sequence length="649" mass="74524">MKKIFQITILLLSISLFSQSNLEKATKYYNTMQYKKAIESYQKIIEKQEATSHETIFRIANSYFYINDYQNAKKWFDKVYEIQQKTMAEVNFLKYIECLKANRDNDKANKILKEYYKNNPNKLKTLAIQKKGLDSLNNQKSLFTVTNLSINTPMSDFGAVKYGPNKIIFYSTRDTAKVNKKIYSWNEQPYLSTYVAEKNISTGEVTNVNLFLDNLNSNYHEATVAFSNDLEKIYFTSNYLKKNRIKINREGCSNMKILRGNIKDNKIIKTEVLKFNDEEFSCAHPALCDKGKYLFFVSDMPGGYGCTDIYYAEVFEDGTINTPINAGPMINTAGREMFPYFVDNTLYFSSDGHFGMGGLDIFEAKIDSKNTFETPLNLGAPINSNMDDFSFTFDKKENNGYFSSNRSMGKGDDDIYYFIKEKPELYQIYSGNVLDETTKLPIPLADIKINDIFGDTIETTKADSLGFYKLKLPCKSEFKLNFSKPDYNSKNIVVKTDSIPLKELKNNIVYLVNYNNLVVKEGDIEKVKINPIYFDLDKYAITSRAEIELDKVFYLMNEFPDVIIKIESHTDSRGSDSHNLTLSDNRAKATQSYLLSKGISPTRIIDARGYGETRLKINCPNGVKCSEEQHAINRRSDFIIINKTKNGEI</sequence>
<dbReference type="InterPro" id="IPR011659">
    <property type="entry name" value="WD40"/>
</dbReference>
<dbReference type="Gene3D" id="3.30.1330.60">
    <property type="entry name" value="OmpA-like domain"/>
    <property type="match status" value="1"/>
</dbReference>